<protein>
    <submittedName>
        <fullName evidence="1">Uncharacterized protein</fullName>
    </submittedName>
</protein>
<dbReference type="EMBL" id="CM044708">
    <property type="protein sequence ID" value="KAI5648047.1"/>
    <property type="molecule type" value="Genomic_DNA"/>
</dbReference>
<evidence type="ECO:0000313" key="2">
    <source>
        <dbReference type="Proteomes" id="UP001060085"/>
    </source>
</evidence>
<accession>A0ACB9ZPC4</accession>
<comment type="caution">
    <text evidence="1">The sequence shown here is derived from an EMBL/GenBank/DDBJ whole genome shotgun (WGS) entry which is preliminary data.</text>
</comment>
<reference evidence="2" key="1">
    <citation type="journal article" date="2023" name="Nat. Plants">
        <title>Single-cell RNA sequencing provides a high-resolution roadmap for understanding the multicellular compartmentation of specialized metabolism.</title>
        <authorList>
            <person name="Sun S."/>
            <person name="Shen X."/>
            <person name="Li Y."/>
            <person name="Li Y."/>
            <person name="Wang S."/>
            <person name="Li R."/>
            <person name="Zhang H."/>
            <person name="Shen G."/>
            <person name="Guo B."/>
            <person name="Wei J."/>
            <person name="Xu J."/>
            <person name="St-Pierre B."/>
            <person name="Chen S."/>
            <person name="Sun C."/>
        </authorList>
    </citation>
    <scope>NUCLEOTIDE SEQUENCE [LARGE SCALE GENOMIC DNA]</scope>
</reference>
<sequence>MEKSPENEHPVKAFGWAAMDQSGTLSPFNFSRRATGDCDVQLKVLFCGICHSDLHMIKSDWGFTNFPLVPGHEIVGVVTEVGKNVKKFKPGDKAGVGCLVQSCRECESCKEDLENHCPGQILTYNSRDRDGTITYGGYSDIMVCDEHFVLHWPHNLPPDVGAPLLCAGITTYSPMRYFGLDKPGMHIGVVGLGGLGHVAVKFAKAFGCQVTVISSNISKKEEAVQVLGADSFLFSCDKDQMQAAEGTLDGIIDTVSAVHSLEPLLNLVKHHGKLIMVGVPSQKLDLPILQIVSGRKVVAGSCIGGLKETQEMIYFAAKHRVLPKVEVIPIDYVNIAMERLARSDIKYRFVIDIAKSMRPAY</sequence>
<name>A0ACB9ZPC4_CATRO</name>
<proteinExistence type="predicted"/>
<dbReference type="Proteomes" id="UP001060085">
    <property type="component" value="Linkage Group LG08"/>
</dbReference>
<evidence type="ECO:0000313" key="1">
    <source>
        <dbReference type="EMBL" id="KAI5648047.1"/>
    </source>
</evidence>
<organism evidence="1 2">
    <name type="scientific">Catharanthus roseus</name>
    <name type="common">Madagascar periwinkle</name>
    <name type="synonym">Vinca rosea</name>
    <dbReference type="NCBI Taxonomy" id="4058"/>
    <lineage>
        <taxon>Eukaryota</taxon>
        <taxon>Viridiplantae</taxon>
        <taxon>Streptophyta</taxon>
        <taxon>Embryophyta</taxon>
        <taxon>Tracheophyta</taxon>
        <taxon>Spermatophyta</taxon>
        <taxon>Magnoliopsida</taxon>
        <taxon>eudicotyledons</taxon>
        <taxon>Gunneridae</taxon>
        <taxon>Pentapetalae</taxon>
        <taxon>asterids</taxon>
        <taxon>lamiids</taxon>
        <taxon>Gentianales</taxon>
        <taxon>Apocynaceae</taxon>
        <taxon>Rauvolfioideae</taxon>
        <taxon>Vinceae</taxon>
        <taxon>Catharanthinae</taxon>
        <taxon>Catharanthus</taxon>
    </lineage>
</organism>
<gene>
    <name evidence="1" type="ORF">M9H77_34052</name>
</gene>
<keyword evidence="2" id="KW-1185">Reference proteome</keyword>